<dbReference type="SMART" id="SM00184">
    <property type="entry name" value="RING"/>
    <property type="match status" value="1"/>
</dbReference>
<dbReference type="InterPro" id="IPR001841">
    <property type="entry name" value="Znf_RING"/>
</dbReference>
<evidence type="ECO:0000259" key="9">
    <source>
        <dbReference type="SMART" id="SM00184"/>
    </source>
</evidence>
<evidence type="ECO:0000256" key="3">
    <source>
        <dbReference type="ARBA" id="ARBA00022679"/>
    </source>
</evidence>
<keyword evidence="5" id="KW-0863">Zinc-finger</keyword>
<dbReference type="GO" id="GO:0008270">
    <property type="term" value="F:zinc ion binding"/>
    <property type="evidence" value="ECO:0007669"/>
    <property type="project" value="UniProtKB-KW"/>
</dbReference>
<evidence type="ECO:0000313" key="10">
    <source>
        <dbReference type="EMBL" id="KAL3754944.1"/>
    </source>
</evidence>
<dbReference type="Pfam" id="PF14369">
    <property type="entry name" value="Zn_ribbon_19"/>
    <property type="match status" value="1"/>
</dbReference>
<protein>
    <recommendedName>
        <fullName evidence="2">RING-type E3 ubiquitin transferase</fullName>
        <ecNumber evidence="2">2.3.2.27</ecNumber>
    </recommendedName>
</protein>
<proteinExistence type="predicted"/>
<dbReference type="Pfam" id="PF13639">
    <property type="entry name" value="zf-RING_2"/>
    <property type="match status" value="1"/>
</dbReference>
<reference evidence="10 11" key="1">
    <citation type="submission" date="2024-11" db="EMBL/GenBank/DDBJ databases">
        <title>Chromosome-level genome assembly of Eucalyptus globulus Labill. provides insights into its genome evolution.</title>
        <authorList>
            <person name="Li X."/>
        </authorList>
    </citation>
    <scope>NUCLEOTIDE SEQUENCE [LARGE SCALE GENOMIC DNA]</scope>
    <source>
        <strain evidence="10">CL2024</strain>
        <tissue evidence="10">Fresh tender leaves</tissue>
    </source>
</reference>
<dbReference type="PANTHER" id="PTHR15710">
    <property type="entry name" value="E3 UBIQUITIN-PROTEIN LIGASE PRAJA"/>
    <property type="match status" value="1"/>
</dbReference>
<gene>
    <name evidence="10" type="ORF">ACJRO7_002083</name>
</gene>
<comment type="catalytic activity">
    <reaction evidence="1">
        <text>S-ubiquitinyl-[E2 ubiquitin-conjugating enzyme]-L-cysteine + [acceptor protein]-L-lysine = [E2 ubiquitin-conjugating enzyme]-L-cysteine + N(6)-ubiquitinyl-[acceptor protein]-L-lysine.</text>
        <dbReference type="EC" id="2.3.2.27"/>
    </reaction>
</comment>
<keyword evidence="3" id="KW-0808">Transferase</keyword>
<evidence type="ECO:0000256" key="5">
    <source>
        <dbReference type="ARBA" id="ARBA00022771"/>
    </source>
</evidence>
<evidence type="ECO:0000256" key="8">
    <source>
        <dbReference type="SAM" id="MobiDB-lite"/>
    </source>
</evidence>
<evidence type="ECO:0000256" key="2">
    <source>
        <dbReference type="ARBA" id="ARBA00012483"/>
    </source>
</evidence>
<feature type="domain" description="RING-type" evidence="9">
    <location>
        <begin position="213"/>
        <end position="253"/>
    </location>
</feature>
<keyword evidence="11" id="KW-1185">Reference proteome</keyword>
<keyword evidence="6" id="KW-0833">Ubl conjugation pathway</keyword>
<evidence type="ECO:0000313" key="11">
    <source>
        <dbReference type="Proteomes" id="UP001634007"/>
    </source>
</evidence>
<dbReference type="EMBL" id="JBJKBG010000001">
    <property type="protein sequence ID" value="KAL3754944.1"/>
    <property type="molecule type" value="Genomic_DNA"/>
</dbReference>
<evidence type="ECO:0000256" key="1">
    <source>
        <dbReference type="ARBA" id="ARBA00000900"/>
    </source>
</evidence>
<evidence type="ECO:0000256" key="6">
    <source>
        <dbReference type="ARBA" id="ARBA00022786"/>
    </source>
</evidence>
<feature type="region of interest" description="Disordered" evidence="8">
    <location>
        <begin position="274"/>
        <end position="294"/>
    </location>
</feature>
<dbReference type="InterPro" id="IPR039525">
    <property type="entry name" value="RNF126-like_zinc-ribbon"/>
</dbReference>
<accession>A0ABD3LT79</accession>
<evidence type="ECO:0000256" key="7">
    <source>
        <dbReference type="ARBA" id="ARBA00022833"/>
    </source>
</evidence>
<comment type="caution">
    <text evidence="10">The sequence shown here is derived from an EMBL/GenBank/DDBJ whole genome shotgun (WGS) entry which is preliminary data.</text>
</comment>
<sequence>MEDSGVVSHWCYFCSQMVNPLTEAEIKCPQCESKFLQEIRTPRISSHNTMPNPGDRVPIWSPILLGLVGAAGDEDSSPNSITSAAAHIGSDVDRAGEDNVEGFIKLSFRRISRGDLSSESGLTDSEEDDWERSSEGILLEDLLYSGLVFQDQSRAAHEEGRTSMADYFLRTHLDALQQHLLGVDRHSRFYESMQARKAVDAMPAVTIKETTQCSICLEEFEMAEEAKETGCRHRFHGWCIFSWLELHGSCPLCRCRISPQCAKIEKLGIMDERGDARGGEQRTRNASRRMPLIG</sequence>
<dbReference type="AlphaFoldDB" id="A0ABD3LT79"/>
<dbReference type="EC" id="2.3.2.27" evidence="2"/>
<dbReference type="Proteomes" id="UP001634007">
    <property type="component" value="Unassembled WGS sequence"/>
</dbReference>
<dbReference type="PANTHER" id="PTHR15710:SF237">
    <property type="entry name" value="RING-TYPE E3 UBIQUITIN TRANSFERASE"/>
    <property type="match status" value="1"/>
</dbReference>
<dbReference type="Gene3D" id="3.30.40.10">
    <property type="entry name" value="Zinc/RING finger domain, C3HC4 (zinc finger)"/>
    <property type="match status" value="1"/>
</dbReference>
<dbReference type="InterPro" id="IPR013083">
    <property type="entry name" value="Znf_RING/FYVE/PHD"/>
</dbReference>
<feature type="compositionally biased region" description="Basic and acidic residues" evidence="8">
    <location>
        <begin position="274"/>
        <end position="283"/>
    </location>
</feature>
<organism evidence="10 11">
    <name type="scientific">Eucalyptus globulus</name>
    <name type="common">Tasmanian blue gum</name>
    <dbReference type="NCBI Taxonomy" id="34317"/>
    <lineage>
        <taxon>Eukaryota</taxon>
        <taxon>Viridiplantae</taxon>
        <taxon>Streptophyta</taxon>
        <taxon>Embryophyta</taxon>
        <taxon>Tracheophyta</taxon>
        <taxon>Spermatophyta</taxon>
        <taxon>Magnoliopsida</taxon>
        <taxon>eudicotyledons</taxon>
        <taxon>Gunneridae</taxon>
        <taxon>Pentapetalae</taxon>
        <taxon>rosids</taxon>
        <taxon>malvids</taxon>
        <taxon>Myrtales</taxon>
        <taxon>Myrtaceae</taxon>
        <taxon>Myrtoideae</taxon>
        <taxon>Eucalypteae</taxon>
        <taxon>Eucalyptus</taxon>
    </lineage>
</organism>
<dbReference type="SUPFAM" id="SSF57850">
    <property type="entry name" value="RING/U-box"/>
    <property type="match status" value="1"/>
</dbReference>
<dbReference type="GO" id="GO:0061630">
    <property type="term" value="F:ubiquitin protein ligase activity"/>
    <property type="evidence" value="ECO:0007669"/>
    <property type="project" value="UniProtKB-EC"/>
</dbReference>
<name>A0ABD3LT79_EUCGL</name>
<keyword evidence="7" id="KW-0862">Zinc</keyword>
<evidence type="ECO:0000256" key="4">
    <source>
        <dbReference type="ARBA" id="ARBA00022723"/>
    </source>
</evidence>
<keyword evidence="4" id="KW-0479">Metal-binding</keyword>